<keyword evidence="1 2" id="KW-0732">Signal</keyword>
<dbReference type="AlphaFoldDB" id="A0A081G1N7"/>
<accession>A0A081G1N7</accession>
<dbReference type="EMBL" id="JMQN01000015">
    <property type="protein sequence ID" value="KEA64692.1"/>
    <property type="molecule type" value="Genomic_DNA"/>
</dbReference>
<gene>
    <name evidence="3" type="ORF">ADIMK_1145</name>
</gene>
<keyword evidence="4" id="KW-1185">Reference proteome</keyword>
<name>A0A081G1N7_9GAMM</name>
<organism evidence="3 4">
    <name type="scientific">Marinobacterium lacunae</name>
    <dbReference type="NCBI Taxonomy" id="1232683"/>
    <lineage>
        <taxon>Bacteria</taxon>
        <taxon>Pseudomonadati</taxon>
        <taxon>Pseudomonadota</taxon>
        <taxon>Gammaproteobacteria</taxon>
        <taxon>Oceanospirillales</taxon>
        <taxon>Oceanospirillaceae</taxon>
        <taxon>Marinobacterium</taxon>
    </lineage>
</organism>
<reference evidence="3 4" key="1">
    <citation type="submission" date="2014-04" db="EMBL/GenBank/DDBJ databases">
        <title>Marinobacterium kochiensis sp. nov., isolated from sediment sample collected from Kochi backwaters in Kerala, India.</title>
        <authorList>
            <person name="Singh A."/>
            <person name="Pinnaka A.K."/>
        </authorList>
    </citation>
    <scope>NUCLEOTIDE SEQUENCE [LARGE SCALE GENOMIC DNA]</scope>
    <source>
        <strain evidence="3 4">AK27</strain>
    </source>
</reference>
<dbReference type="NCBIfam" id="NF037995">
    <property type="entry name" value="TRAP_S1"/>
    <property type="match status" value="1"/>
</dbReference>
<evidence type="ECO:0000313" key="3">
    <source>
        <dbReference type="EMBL" id="KEA64692.1"/>
    </source>
</evidence>
<dbReference type="PANTHER" id="PTHR33376:SF15">
    <property type="entry name" value="BLL6794 PROTEIN"/>
    <property type="match status" value="1"/>
</dbReference>
<evidence type="ECO:0000256" key="2">
    <source>
        <dbReference type="SAM" id="SignalP"/>
    </source>
</evidence>
<feature type="signal peptide" evidence="2">
    <location>
        <begin position="1"/>
        <end position="26"/>
    </location>
</feature>
<evidence type="ECO:0008006" key="5">
    <source>
        <dbReference type="Google" id="ProtNLM"/>
    </source>
</evidence>
<feature type="chain" id="PRO_5001757601" description="TRAP-type C4-dicarboxylate transport system, periplasmic component" evidence="2">
    <location>
        <begin position="27"/>
        <end position="344"/>
    </location>
</feature>
<proteinExistence type="predicted"/>
<dbReference type="RefSeq" id="WP_036184813.1">
    <property type="nucleotide sequence ID" value="NZ_JMQN01000015.1"/>
</dbReference>
<dbReference type="OrthoDB" id="9177965at2"/>
<dbReference type="InterPro" id="IPR038404">
    <property type="entry name" value="TRAP_DctP_sf"/>
</dbReference>
<dbReference type="CDD" id="cd13665">
    <property type="entry name" value="PBP2_TRAP_Dctp3_4"/>
    <property type="match status" value="1"/>
</dbReference>
<dbReference type="PATRIC" id="fig|1232683.4.peg.1135"/>
<evidence type="ECO:0000313" key="4">
    <source>
        <dbReference type="Proteomes" id="UP000028252"/>
    </source>
</evidence>
<dbReference type="Pfam" id="PF03480">
    <property type="entry name" value="DctP"/>
    <property type="match status" value="1"/>
</dbReference>
<dbReference type="Gene3D" id="3.40.190.170">
    <property type="entry name" value="Bacterial extracellular solute-binding protein, family 7"/>
    <property type="match status" value="1"/>
</dbReference>
<dbReference type="PANTHER" id="PTHR33376">
    <property type="match status" value="1"/>
</dbReference>
<sequence length="344" mass="37204">MNLKKLGAAIAASTVMLMGTATSTQAADVTLRFGHIWPSVAGTQKNIFQPWADEVEKASGGRIKVEIYPSSTLAKPPAQYDAVKNHIMDMTATVQGYSANRFPLTQVIELPGVVKTAVQGSCVVQSLFDEGLIADEYSDTHPLFLFTHGQGHLHSTDKLVKTPADLEGMRIRRPTIVVGDMLTRLGAQPVGMPAPETYQSAQRGVINGVMFPWEGQLSFRLNELTPYHTEVGGLYSLAFVVTMNKDVYNSLPGDLKQVIDDASGKAWAKIAGVNFDNSDTVGRQQALDAGQEIYTVEGGANNPAWKPVLDETTEAVLNELEGKGLPARKVYARALELSDSCPLE</sequence>
<comment type="caution">
    <text evidence="3">The sequence shown here is derived from an EMBL/GenBank/DDBJ whole genome shotgun (WGS) entry which is preliminary data.</text>
</comment>
<evidence type="ECO:0000256" key="1">
    <source>
        <dbReference type="ARBA" id="ARBA00022729"/>
    </source>
</evidence>
<dbReference type="GO" id="GO:0055085">
    <property type="term" value="P:transmembrane transport"/>
    <property type="evidence" value="ECO:0007669"/>
    <property type="project" value="InterPro"/>
</dbReference>
<dbReference type="Proteomes" id="UP000028252">
    <property type="component" value="Unassembled WGS sequence"/>
</dbReference>
<dbReference type="eggNOG" id="COG1638">
    <property type="taxonomic scope" value="Bacteria"/>
</dbReference>
<dbReference type="InterPro" id="IPR018389">
    <property type="entry name" value="DctP_fam"/>
</dbReference>
<protein>
    <recommendedName>
        <fullName evidence="5">TRAP-type C4-dicarboxylate transport system, periplasmic component</fullName>
    </recommendedName>
</protein>
<dbReference type="STRING" id="1232683.ADIMK_1145"/>